<organism evidence="1 2">
    <name type="scientific">Bacillus cereus</name>
    <dbReference type="NCBI Taxonomy" id="1396"/>
    <lineage>
        <taxon>Bacteria</taxon>
        <taxon>Bacillati</taxon>
        <taxon>Bacillota</taxon>
        <taxon>Bacilli</taxon>
        <taxon>Bacillales</taxon>
        <taxon>Bacillaceae</taxon>
        <taxon>Bacillus</taxon>
        <taxon>Bacillus cereus group</taxon>
    </lineage>
</organism>
<accession>A0A9X8ZZ10</accession>
<sequence length="25" mass="2733">MRRKEISKSVIITGVTEGVGRAMVD</sequence>
<evidence type="ECO:0000313" key="1">
    <source>
        <dbReference type="EMBL" id="TKI82370.1"/>
    </source>
</evidence>
<name>A0A9X8ZZ10_BACCE</name>
<feature type="non-terminal residue" evidence="1">
    <location>
        <position position="25"/>
    </location>
</feature>
<dbReference type="AlphaFoldDB" id="A0A9X8ZZ10"/>
<evidence type="ECO:0000313" key="2">
    <source>
        <dbReference type="Proteomes" id="UP000308444"/>
    </source>
</evidence>
<protein>
    <submittedName>
        <fullName evidence="1">Short-chain dehydrogenase</fullName>
    </submittedName>
</protein>
<reference evidence="1 2" key="1">
    <citation type="journal article" date="2019" name="Environ. Microbiol.">
        <title>An active ?-lactamase is a part of an orchestrated cell wall stress resistance network of Bacillus subtilis and related rhizosphere species.</title>
        <authorList>
            <person name="Bucher T."/>
            <person name="Keren-Paz A."/>
            <person name="Hausser J."/>
            <person name="Olender T."/>
            <person name="Cytryn E."/>
            <person name="Kolodkin-Gal I."/>
        </authorList>
    </citation>
    <scope>NUCLEOTIDE SEQUENCE [LARGE SCALE GENOMIC DNA]</scope>
    <source>
        <strain evidence="1 2">I32</strain>
    </source>
</reference>
<comment type="caution">
    <text evidence="1">The sequence shown here is derived from an EMBL/GenBank/DDBJ whole genome shotgun (WGS) entry which is preliminary data.</text>
</comment>
<gene>
    <name evidence="1" type="ORF">FC695_42085</name>
</gene>
<dbReference type="Proteomes" id="UP000308444">
    <property type="component" value="Unassembled WGS sequence"/>
</dbReference>
<dbReference type="EMBL" id="SZOH01004867">
    <property type="protein sequence ID" value="TKI82370.1"/>
    <property type="molecule type" value="Genomic_DNA"/>
</dbReference>
<proteinExistence type="predicted"/>